<comment type="similarity">
    <text evidence="1 4">Belongs to the bacterial solute-binding protein 9 family.</text>
</comment>
<dbReference type="PANTHER" id="PTHR42953:SF3">
    <property type="entry name" value="HIGH-AFFINITY ZINC UPTAKE SYSTEM PROTEIN ZNUA"/>
    <property type="match status" value="1"/>
</dbReference>
<dbReference type="InterPro" id="IPR006127">
    <property type="entry name" value="ZnuA-like"/>
</dbReference>
<dbReference type="PRINTS" id="PR00690">
    <property type="entry name" value="ADHESNFAMILY"/>
</dbReference>
<keyword evidence="3" id="KW-0732">Signal</keyword>
<comment type="caution">
    <text evidence="5">The sequence shown here is derived from an EMBL/GenBank/DDBJ whole genome shotgun (WGS) entry which is preliminary data.</text>
</comment>
<protein>
    <submittedName>
        <fullName evidence="5">Zinc transport system substrate-binding protein</fullName>
    </submittedName>
</protein>
<evidence type="ECO:0000256" key="1">
    <source>
        <dbReference type="ARBA" id="ARBA00011028"/>
    </source>
</evidence>
<gene>
    <name evidence="5" type="ORF">C7438_1670</name>
</gene>
<name>A0A660KZY6_9BACL</name>
<dbReference type="PRINTS" id="PR00691">
    <property type="entry name" value="ADHESINB"/>
</dbReference>
<dbReference type="GO" id="GO:0007155">
    <property type="term" value="P:cell adhesion"/>
    <property type="evidence" value="ECO:0007669"/>
    <property type="project" value="InterPro"/>
</dbReference>
<organism evidence="5 6">
    <name type="scientific">Brockia lithotrophica</name>
    <dbReference type="NCBI Taxonomy" id="933949"/>
    <lineage>
        <taxon>Bacteria</taxon>
        <taxon>Bacillati</taxon>
        <taxon>Bacillota</taxon>
        <taxon>Bacilli</taxon>
        <taxon>Bacillales</taxon>
        <taxon>Bacillales Family X. Incertae Sedis</taxon>
        <taxon>Brockia</taxon>
    </lineage>
</organism>
<dbReference type="GO" id="GO:0046872">
    <property type="term" value="F:metal ion binding"/>
    <property type="evidence" value="ECO:0007669"/>
    <property type="project" value="InterPro"/>
</dbReference>
<dbReference type="GO" id="GO:0030001">
    <property type="term" value="P:metal ion transport"/>
    <property type="evidence" value="ECO:0007669"/>
    <property type="project" value="InterPro"/>
</dbReference>
<evidence type="ECO:0000256" key="4">
    <source>
        <dbReference type="RuleBase" id="RU003512"/>
    </source>
</evidence>
<keyword evidence="2 4" id="KW-0813">Transport</keyword>
<evidence type="ECO:0000313" key="6">
    <source>
        <dbReference type="Proteomes" id="UP000267019"/>
    </source>
</evidence>
<dbReference type="Proteomes" id="UP000267019">
    <property type="component" value="Unassembled WGS sequence"/>
</dbReference>
<evidence type="ECO:0000256" key="3">
    <source>
        <dbReference type="ARBA" id="ARBA00022729"/>
    </source>
</evidence>
<dbReference type="Gene3D" id="3.40.50.1980">
    <property type="entry name" value="Nitrogenase molybdenum iron protein domain"/>
    <property type="match status" value="2"/>
</dbReference>
<dbReference type="OrthoDB" id="9810636at2"/>
<sequence length="338" mass="36863">MRALFAGRWQRVLAGILLLALFALPLAACGGRREGSSSTPSTQGTQGTAASEQKPLVVATIYPLYDLARQIGGEYVEVYELVPPGQVPHGFEPTPKDLQKVADARLFVYNGAGMEAAWIRRALDNVDPQKTKVVEAAQGIELIRRATGKQEEGSGQAGAQGQADPHFWTPRNMIEVAKRFTEALAAIDPAHKAEYEKRRDAYIASLEALDRDFRNLVNEAKYKEFYVSRPPFSYLAKEYGLKQISIAGLLGTEGAPTAQQIQKVVEQIKASGVPAIGSIYGTKDDVAETVAREAGVEVVPLYALGTVTKEQFDKGVTYQDLFRQNMEGFAKLLGAKTK</sequence>
<dbReference type="InterPro" id="IPR050492">
    <property type="entry name" value="Bact_metal-bind_prot9"/>
</dbReference>
<keyword evidence="6" id="KW-1185">Reference proteome</keyword>
<dbReference type="SUPFAM" id="SSF53807">
    <property type="entry name" value="Helical backbone' metal receptor"/>
    <property type="match status" value="1"/>
</dbReference>
<accession>A0A660KZY6</accession>
<dbReference type="AlphaFoldDB" id="A0A660KZY6"/>
<evidence type="ECO:0000256" key="2">
    <source>
        <dbReference type="ARBA" id="ARBA00022448"/>
    </source>
</evidence>
<evidence type="ECO:0000313" key="5">
    <source>
        <dbReference type="EMBL" id="RKQ83640.1"/>
    </source>
</evidence>
<reference evidence="5 6" key="1">
    <citation type="submission" date="2018-10" db="EMBL/GenBank/DDBJ databases">
        <title>Genomic Encyclopedia of Type Strains, Phase IV (KMG-IV): sequencing the most valuable type-strain genomes for metagenomic binning, comparative biology and taxonomic classification.</title>
        <authorList>
            <person name="Goeker M."/>
        </authorList>
    </citation>
    <scope>NUCLEOTIDE SEQUENCE [LARGE SCALE GENOMIC DNA]</scope>
    <source>
        <strain evidence="5 6">DSM 22653</strain>
    </source>
</reference>
<dbReference type="EMBL" id="RBIJ01000006">
    <property type="protein sequence ID" value="RKQ83640.1"/>
    <property type="molecule type" value="Genomic_DNA"/>
</dbReference>
<dbReference type="InterPro" id="IPR006129">
    <property type="entry name" value="AdhesinB"/>
</dbReference>
<proteinExistence type="inferred from homology"/>
<dbReference type="InterPro" id="IPR006128">
    <property type="entry name" value="Lipoprotein_PsaA-like"/>
</dbReference>
<dbReference type="Pfam" id="PF01297">
    <property type="entry name" value="ZnuA"/>
    <property type="match status" value="1"/>
</dbReference>
<dbReference type="PANTHER" id="PTHR42953">
    <property type="entry name" value="HIGH-AFFINITY ZINC UPTAKE SYSTEM PROTEIN ZNUA-RELATED"/>
    <property type="match status" value="1"/>
</dbReference>